<evidence type="ECO:0000256" key="7">
    <source>
        <dbReference type="ARBA" id="ARBA00022989"/>
    </source>
</evidence>
<evidence type="ECO:0000259" key="11">
    <source>
        <dbReference type="PROSITE" id="PS50928"/>
    </source>
</evidence>
<dbReference type="PANTHER" id="PTHR43386:SF1">
    <property type="entry name" value="D,D-DIPEPTIDE TRANSPORT SYSTEM PERMEASE PROTEIN DDPC-RELATED"/>
    <property type="match status" value="1"/>
</dbReference>
<feature type="transmembrane region" description="Helical" evidence="9">
    <location>
        <begin position="112"/>
        <end position="136"/>
    </location>
</feature>
<dbReference type="InterPro" id="IPR003439">
    <property type="entry name" value="ABC_transporter-like_ATP-bd"/>
</dbReference>
<feature type="transmembrane region" description="Helical" evidence="9">
    <location>
        <begin position="68"/>
        <end position="92"/>
    </location>
</feature>
<protein>
    <recommendedName>
        <fullName evidence="14">Peptide ABC transporter permease</fullName>
    </recommendedName>
</protein>
<dbReference type="Proteomes" id="UP000077926">
    <property type="component" value="Chromosome"/>
</dbReference>
<evidence type="ECO:0000313" key="12">
    <source>
        <dbReference type="EMBL" id="AOH53551.1"/>
    </source>
</evidence>
<dbReference type="InterPro" id="IPR003593">
    <property type="entry name" value="AAA+_ATPase"/>
</dbReference>
<dbReference type="Gene3D" id="3.40.50.300">
    <property type="entry name" value="P-loop containing nucleotide triphosphate hydrolases"/>
    <property type="match status" value="1"/>
</dbReference>
<dbReference type="GO" id="GO:0005524">
    <property type="term" value="F:ATP binding"/>
    <property type="evidence" value="ECO:0007669"/>
    <property type="project" value="UniProtKB-KW"/>
</dbReference>
<keyword evidence="5" id="KW-0547">Nucleotide-binding</keyword>
<sequence length="504" mass="55620">MNKVYKLPIIVIGILFIVAFIGPIFVPYDPFSYDAASLLSPSADHWLGTNRLGQDILSQLIYGTRTSILIGLCIAACSTILVVVLGLLAGYFPILDKVINGVANVLLVLPNLLLILIIMSFAGGGMAQLVIILSLLSWPSYMRIVRSAVLTLKEREFVKSSQLFGGHSLYILRAHIFPHLRPIVKTKFILTCKSAILTEAGLAFLGLGDPNFISWGSMLNEAFSQPSTFLNSSWTWIVIPPVLFLTILTMSLAFLLEEKTKKPSKLKKVAIDTIQNGLDDLAAYHVNIAFEEKKVVSDVSFQIKSGEIVSLIGPSGSGKTTLARAMYGLLPTDVWSGDIQYDGKSVRNPQFANDCYWKTCAYIYQDARSAFNPLLKLKDQFLEIGISMEQSVAAVEEVSLPKNILEKYPHECSGGMLSRSLIALAFANKPKFIIADECTSALDPILKKEIVLLLEEKVRAYNISLLFITHDMDVAYAISDRTLSIVEGHVEEEVLFNARGSQFK</sequence>
<evidence type="ECO:0000256" key="3">
    <source>
        <dbReference type="ARBA" id="ARBA00022475"/>
    </source>
</evidence>
<dbReference type="Pfam" id="PF00528">
    <property type="entry name" value="BPD_transp_1"/>
    <property type="match status" value="1"/>
</dbReference>
<reference evidence="12 13" key="1">
    <citation type="submission" date="2016-08" db="EMBL/GenBank/DDBJ databases">
        <title>Complete genome sequence of Bacillus muralis G25-68, a strain with toxicity to nematodes.</title>
        <authorList>
            <person name="Zheng Z."/>
        </authorList>
    </citation>
    <scope>NUCLEOTIDE SEQUENCE [LARGE SCALE GENOMIC DNA]</scope>
    <source>
        <strain evidence="12 13">G25-68</strain>
    </source>
</reference>
<organism evidence="12 13">
    <name type="scientific">Peribacillus muralis</name>
    <dbReference type="NCBI Taxonomy" id="264697"/>
    <lineage>
        <taxon>Bacteria</taxon>
        <taxon>Bacillati</taxon>
        <taxon>Bacillota</taxon>
        <taxon>Bacilli</taxon>
        <taxon>Bacillales</taxon>
        <taxon>Bacillaceae</taxon>
        <taxon>Peribacillus</taxon>
    </lineage>
</organism>
<dbReference type="RefSeq" id="WP_064461975.1">
    <property type="nucleotide sequence ID" value="NZ_CP017080.1"/>
</dbReference>
<keyword evidence="3" id="KW-1003">Cell membrane</keyword>
<evidence type="ECO:0000256" key="2">
    <source>
        <dbReference type="ARBA" id="ARBA00022448"/>
    </source>
</evidence>
<evidence type="ECO:0000259" key="10">
    <source>
        <dbReference type="PROSITE" id="PS50893"/>
    </source>
</evidence>
<feature type="domain" description="ABC transmembrane type-1" evidence="11">
    <location>
        <begin position="68"/>
        <end position="256"/>
    </location>
</feature>
<dbReference type="STRING" id="264697.ABE28_004235"/>
<dbReference type="GO" id="GO:0016887">
    <property type="term" value="F:ATP hydrolysis activity"/>
    <property type="evidence" value="ECO:0007669"/>
    <property type="project" value="InterPro"/>
</dbReference>
<dbReference type="InterPro" id="IPR027417">
    <property type="entry name" value="P-loop_NTPase"/>
</dbReference>
<keyword evidence="4 9" id="KW-0812">Transmembrane</keyword>
<dbReference type="PROSITE" id="PS50893">
    <property type="entry name" value="ABC_TRANSPORTER_2"/>
    <property type="match status" value="1"/>
</dbReference>
<dbReference type="OrthoDB" id="9783218at2"/>
<keyword evidence="8 9" id="KW-0472">Membrane</keyword>
<comment type="subcellular location">
    <subcellularLocation>
        <location evidence="1 9">Cell membrane</location>
        <topology evidence="1 9">Multi-pass membrane protein</topology>
    </subcellularLocation>
</comment>
<dbReference type="SUPFAM" id="SSF52540">
    <property type="entry name" value="P-loop containing nucleoside triphosphate hydrolases"/>
    <property type="match status" value="1"/>
</dbReference>
<dbReference type="InterPro" id="IPR050366">
    <property type="entry name" value="BP-dependent_transpt_permease"/>
</dbReference>
<name>A0A1B3XJZ6_9BACI</name>
<dbReference type="EMBL" id="CP017080">
    <property type="protein sequence ID" value="AOH53551.1"/>
    <property type="molecule type" value="Genomic_DNA"/>
</dbReference>
<dbReference type="PANTHER" id="PTHR43386">
    <property type="entry name" value="OLIGOPEPTIDE TRANSPORT SYSTEM PERMEASE PROTEIN APPC"/>
    <property type="match status" value="1"/>
</dbReference>
<evidence type="ECO:0000313" key="13">
    <source>
        <dbReference type="Proteomes" id="UP000077926"/>
    </source>
</evidence>
<feature type="transmembrane region" description="Helical" evidence="9">
    <location>
        <begin position="234"/>
        <end position="256"/>
    </location>
</feature>
<dbReference type="PROSITE" id="PS50928">
    <property type="entry name" value="ABC_TM1"/>
    <property type="match status" value="1"/>
</dbReference>
<comment type="similarity">
    <text evidence="9">Belongs to the binding-protein-dependent transport system permease family.</text>
</comment>
<accession>A0A1B3XJZ6</accession>
<dbReference type="AlphaFoldDB" id="A0A1B3XJZ6"/>
<evidence type="ECO:0008006" key="14">
    <source>
        <dbReference type="Google" id="ProtNLM"/>
    </source>
</evidence>
<dbReference type="InterPro" id="IPR035906">
    <property type="entry name" value="MetI-like_sf"/>
</dbReference>
<keyword evidence="6" id="KW-0067">ATP-binding</keyword>
<dbReference type="Gene3D" id="1.10.3720.10">
    <property type="entry name" value="MetI-like"/>
    <property type="match status" value="1"/>
</dbReference>
<dbReference type="Pfam" id="PF00005">
    <property type="entry name" value="ABC_tran"/>
    <property type="match status" value="1"/>
</dbReference>
<evidence type="ECO:0000256" key="1">
    <source>
        <dbReference type="ARBA" id="ARBA00004651"/>
    </source>
</evidence>
<dbReference type="GO" id="GO:0005886">
    <property type="term" value="C:plasma membrane"/>
    <property type="evidence" value="ECO:0007669"/>
    <property type="project" value="UniProtKB-SubCell"/>
</dbReference>
<gene>
    <name evidence="12" type="ORF">ABE28_004235</name>
</gene>
<dbReference type="KEGG" id="bmur:ABE28_004235"/>
<evidence type="ECO:0000256" key="9">
    <source>
        <dbReference type="RuleBase" id="RU363032"/>
    </source>
</evidence>
<evidence type="ECO:0000256" key="6">
    <source>
        <dbReference type="ARBA" id="ARBA00022840"/>
    </source>
</evidence>
<dbReference type="CDD" id="cd03257">
    <property type="entry name" value="ABC_NikE_OppD_transporters"/>
    <property type="match status" value="1"/>
</dbReference>
<evidence type="ECO:0000256" key="8">
    <source>
        <dbReference type="ARBA" id="ARBA00023136"/>
    </source>
</evidence>
<evidence type="ECO:0000256" key="4">
    <source>
        <dbReference type="ARBA" id="ARBA00022692"/>
    </source>
</evidence>
<evidence type="ECO:0000256" key="5">
    <source>
        <dbReference type="ARBA" id="ARBA00022741"/>
    </source>
</evidence>
<keyword evidence="13" id="KW-1185">Reference proteome</keyword>
<dbReference type="InterPro" id="IPR000515">
    <property type="entry name" value="MetI-like"/>
</dbReference>
<proteinExistence type="inferred from homology"/>
<keyword evidence="2 9" id="KW-0813">Transport</keyword>
<keyword evidence="7 9" id="KW-1133">Transmembrane helix</keyword>
<dbReference type="SUPFAM" id="SSF161098">
    <property type="entry name" value="MetI-like"/>
    <property type="match status" value="1"/>
</dbReference>
<feature type="transmembrane region" description="Helical" evidence="9">
    <location>
        <begin position="7"/>
        <end position="25"/>
    </location>
</feature>
<dbReference type="SMART" id="SM00382">
    <property type="entry name" value="AAA"/>
    <property type="match status" value="1"/>
</dbReference>
<dbReference type="CDD" id="cd06261">
    <property type="entry name" value="TM_PBP2"/>
    <property type="match status" value="1"/>
</dbReference>
<feature type="domain" description="ABC transporter" evidence="10">
    <location>
        <begin position="281"/>
        <end position="504"/>
    </location>
</feature>
<dbReference type="GO" id="GO:0055085">
    <property type="term" value="P:transmembrane transport"/>
    <property type="evidence" value="ECO:0007669"/>
    <property type="project" value="InterPro"/>
</dbReference>